<keyword evidence="2" id="KW-1185">Reference proteome</keyword>
<protein>
    <submittedName>
        <fullName evidence="1">GIY-YIG nuclease family protein</fullName>
    </submittedName>
</protein>
<sequence>METQHNSSSIEHQNVPINHRGLHDFLYSSDDEHTAIEVSITPELANDGTEIIDLETWSAAAQNAKIAGVYAVLDAVRCTQHIGYSRNVLLSLNGHVTKNGKQKCAFVRVQAFKFPKRQEMEDLRDAWIAELESTPPGNATDRGMWASTVGEAAKAVMSEAERQAYEEKKLKLRKAMADTTLSKESETINASEAERQRQLEAAVTNDDWSVIIDAQTQETKS</sequence>
<proteinExistence type="predicted"/>
<dbReference type="EMBL" id="CP054698">
    <property type="protein sequence ID" value="QMS90498.1"/>
    <property type="molecule type" value="Genomic_DNA"/>
</dbReference>
<dbReference type="InterPro" id="IPR049578">
    <property type="entry name" value="CAXIP1-like_GIY-YIG_dom"/>
</dbReference>
<accession>A0A7D7LDR0</accession>
<dbReference type="AlphaFoldDB" id="A0A7D7LDR0"/>
<reference evidence="2" key="1">
    <citation type="submission" date="2020-06" db="EMBL/GenBank/DDBJ databases">
        <title>Nostoc edaphicum CCNP1411 genome.</title>
        <authorList>
            <person name="Fidor A."/>
            <person name="Grabski M."/>
            <person name="Gawor J."/>
            <person name="Gromadka R."/>
            <person name="Wegrzyn G."/>
            <person name="Mazur-Marzec H."/>
        </authorList>
    </citation>
    <scope>NUCLEOTIDE SEQUENCE [LARGE SCALE GENOMIC DNA]</scope>
    <source>
        <strain evidence="2">CCNP1411</strain>
    </source>
</reference>
<dbReference type="Proteomes" id="UP000514713">
    <property type="component" value="Chromosome"/>
</dbReference>
<evidence type="ECO:0000313" key="2">
    <source>
        <dbReference type="Proteomes" id="UP000514713"/>
    </source>
</evidence>
<evidence type="ECO:0000313" key="1">
    <source>
        <dbReference type="EMBL" id="QMS90498.1"/>
    </source>
</evidence>
<name>A0A7D7LDR0_9NOSO</name>
<dbReference type="KEGG" id="ned:HUN01_24045"/>
<gene>
    <name evidence="1" type="ORF">HUN01_24045</name>
</gene>
<dbReference type="RefSeq" id="WP_181928291.1">
    <property type="nucleotide sequence ID" value="NZ_CP054698.1"/>
</dbReference>
<dbReference type="CDD" id="cd10450">
    <property type="entry name" value="GIY-YIG_AtGrxS16_like"/>
    <property type="match status" value="1"/>
</dbReference>
<organism evidence="1 2">
    <name type="scientific">Nostoc edaphicum CCNP1411</name>
    <dbReference type="NCBI Taxonomy" id="1472755"/>
    <lineage>
        <taxon>Bacteria</taxon>
        <taxon>Bacillati</taxon>
        <taxon>Cyanobacteriota</taxon>
        <taxon>Cyanophyceae</taxon>
        <taxon>Nostocales</taxon>
        <taxon>Nostocaceae</taxon>
        <taxon>Nostoc</taxon>
    </lineage>
</organism>